<dbReference type="RefSeq" id="WP_134362038.1">
    <property type="nucleotide sequence ID" value="NZ_SOGJ01000007.1"/>
</dbReference>
<reference evidence="1 2" key="1">
    <citation type="submission" date="2019-03" db="EMBL/GenBank/DDBJ databases">
        <title>Genomics of glacier-inhabiting Cryobacterium strains.</title>
        <authorList>
            <person name="Liu Q."/>
            <person name="Xin Y.-H."/>
        </authorList>
    </citation>
    <scope>NUCLEOTIDE SEQUENCE [LARGE SCALE GENOMIC DNA]</scope>
    <source>
        <strain evidence="1 2">TMT4-23</strain>
    </source>
</reference>
<accession>A0ABY2JAH2</accession>
<gene>
    <name evidence="1" type="ORF">E3O65_01730</name>
</gene>
<name>A0ABY2JAH2_9MICO</name>
<dbReference type="EMBL" id="SOGJ01000007">
    <property type="protein sequence ID" value="TFD01044.1"/>
    <property type="molecule type" value="Genomic_DNA"/>
</dbReference>
<dbReference type="Proteomes" id="UP000298355">
    <property type="component" value="Unassembled WGS sequence"/>
</dbReference>
<sequence>MPNVSYSVELFPHPYDHLNTLRIDHPCSGLDLFRFAVANKLQTASFSDRWSRSPTRAVFDSAVEPALFVYSNVTTSIGRLSVHQNFRVLTPTEKGPISRQLGEAFARFYAQKLLGVSKLFVLESIRAQNAAQVHFHNPNVGRPKQPDMIGNTPDGAWHVLEAKGVSLQGNLSAAMEKGKVQAANIKDINGVIPSTRIVAGTLISYDGFDTTLTDPPAERAPAFVEVDVRLANLAYYRPFVDLRREDLSPVVVEGVEYLFMTNQGGGAEFGIARRLLDDLKDDSFEAFPVGFDRFRERESDGYSLGTDGYAARLS</sequence>
<keyword evidence="2" id="KW-1185">Reference proteome</keyword>
<organism evidence="1 2">
    <name type="scientific">Cryobacterium breve</name>
    <dbReference type="NCBI Taxonomy" id="1259258"/>
    <lineage>
        <taxon>Bacteria</taxon>
        <taxon>Bacillati</taxon>
        <taxon>Actinomycetota</taxon>
        <taxon>Actinomycetes</taxon>
        <taxon>Micrococcales</taxon>
        <taxon>Microbacteriaceae</taxon>
        <taxon>Cryobacterium</taxon>
    </lineage>
</organism>
<protein>
    <submittedName>
        <fullName evidence="1">Uncharacterized protein</fullName>
    </submittedName>
</protein>
<evidence type="ECO:0000313" key="2">
    <source>
        <dbReference type="Proteomes" id="UP000298355"/>
    </source>
</evidence>
<proteinExistence type="predicted"/>
<comment type="caution">
    <text evidence="1">The sequence shown here is derived from an EMBL/GenBank/DDBJ whole genome shotgun (WGS) entry which is preliminary data.</text>
</comment>
<evidence type="ECO:0000313" key="1">
    <source>
        <dbReference type="EMBL" id="TFD01044.1"/>
    </source>
</evidence>